<dbReference type="NCBIfam" id="TIGR02522">
    <property type="entry name" value="pilus_cpaD"/>
    <property type="match status" value="1"/>
</dbReference>
<evidence type="ECO:0000313" key="4">
    <source>
        <dbReference type="Proteomes" id="UP000528734"/>
    </source>
</evidence>
<comment type="caution">
    <text evidence="3">The sequence shown here is derived from an EMBL/GenBank/DDBJ whole genome shotgun (WGS) entry which is preliminary data.</text>
</comment>
<accession>A0A7Y4M2Y8</accession>
<organism evidence="3 4">
    <name type="scientific">Bradyrhizobium archetypum</name>
    <dbReference type="NCBI Taxonomy" id="2721160"/>
    <lineage>
        <taxon>Bacteria</taxon>
        <taxon>Pseudomonadati</taxon>
        <taxon>Pseudomonadota</taxon>
        <taxon>Alphaproteobacteria</taxon>
        <taxon>Hyphomicrobiales</taxon>
        <taxon>Nitrobacteraceae</taxon>
        <taxon>Bradyrhizobium</taxon>
    </lineage>
</organism>
<protein>
    <submittedName>
        <fullName evidence="3">CpaD family pilus assembly lipoprotein</fullName>
    </submittedName>
</protein>
<dbReference type="RefSeq" id="WP_171710816.1">
    <property type="nucleotide sequence ID" value="NZ_JAAVLW010000005.1"/>
</dbReference>
<dbReference type="AlphaFoldDB" id="A0A7Y4M2Y8"/>
<keyword evidence="4" id="KW-1185">Reference proteome</keyword>
<dbReference type="InterPro" id="IPR013361">
    <property type="entry name" value="Pilus_CpaD"/>
</dbReference>
<dbReference type="Proteomes" id="UP000528734">
    <property type="component" value="Unassembled WGS sequence"/>
</dbReference>
<sequence>MTTRTPLHRVKVGGLLSALLGLSATLGACTWQSTEIVTTASVSDDYRHRHPIAVTEADHSIVVFVGRGRGGLSGPQRADVMGLAQAWMREGTGAIVADVPIDTANAHAAASSYQEIRSVLMAGGVPARAITRRHYHPDDSRTLPTIRLSYPKISAVAGPCGLWPQDLGPNIDNVAYSENRSYHNFGCATQRNLAAMIDNPADLEQPRPESAAYTARRDIAFEKYRKGTSTATTYPEADKAKLSDTGK</sequence>
<feature type="compositionally biased region" description="Basic and acidic residues" evidence="1">
    <location>
        <begin position="236"/>
        <end position="247"/>
    </location>
</feature>
<gene>
    <name evidence="3" type="primary">cpaD</name>
    <name evidence="3" type="ORF">HCN50_17010</name>
</gene>
<evidence type="ECO:0000256" key="1">
    <source>
        <dbReference type="SAM" id="MobiDB-lite"/>
    </source>
</evidence>
<dbReference type="EMBL" id="JAAVLW010000005">
    <property type="protein sequence ID" value="NOJ47924.1"/>
    <property type="molecule type" value="Genomic_DNA"/>
</dbReference>
<feature type="region of interest" description="Disordered" evidence="1">
    <location>
        <begin position="225"/>
        <end position="247"/>
    </location>
</feature>
<keyword evidence="2" id="KW-0732">Signal</keyword>
<name>A0A7Y4M2Y8_9BRAD</name>
<dbReference type="InterPro" id="IPR019027">
    <property type="entry name" value="Pilus_biogenesis_CpaD-related"/>
</dbReference>
<dbReference type="PROSITE" id="PS51257">
    <property type="entry name" value="PROKAR_LIPOPROTEIN"/>
    <property type="match status" value="1"/>
</dbReference>
<evidence type="ECO:0000313" key="3">
    <source>
        <dbReference type="EMBL" id="NOJ47924.1"/>
    </source>
</evidence>
<evidence type="ECO:0000256" key="2">
    <source>
        <dbReference type="SAM" id="SignalP"/>
    </source>
</evidence>
<feature type="signal peptide" evidence="2">
    <location>
        <begin position="1"/>
        <end position="28"/>
    </location>
</feature>
<proteinExistence type="predicted"/>
<feature type="chain" id="PRO_5031367551" evidence="2">
    <location>
        <begin position="29"/>
        <end position="247"/>
    </location>
</feature>
<reference evidence="3 4" key="1">
    <citation type="submission" date="2020-03" db="EMBL/GenBank/DDBJ databases">
        <title>Bradyrhizobium diversity isolated from nodules of Muelleranthus trifoliolatus.</title>
        <authorList>
            <person name="Klepa M."/>
            <person name="Helene L."/>
            <person name="Hungria M."/>
        </authorList>
    </citation>
    <scope>NUCLEOTIDE SEQUENCE [LARGE SCALE GENOMIC DNA]</scope>
    <source>
        <strain evidence="3 4">WSM 1744</strain>
    </source>
</reference>
<dbReference type="Pfam" id="PF09476">
    <property type="entry name" value="Pilus_CpaD"/>
    <property type="match status" value="1"/>
</dbReference>
<keyword evidence="3" id="KW-0449">Lipoprotein</keyword>